<dbReference type="AlphaFoldDB" id="A0A1H7W314"/>
<feature type="region of interest" description="Disordered" evidence="1">
    <location>
        <begin position="66"/>
        <end position="87"/>
    </location>
</feature>
<dbReference type="RefSeq" id="WP_072752882.1">
    <property type="nucleotide sequence ID" value="NZ_FOAW01000024.1"/>
</dbReference>
<protein>
    <submittedName>
        <fullName evidence="2">Uncharacterized protein</fullName>
    </submittedName>
</protein>
<sequence length="87" mass="8389">MLRSLARRGASVLVAAAVLGGGLALGGGTASAEEVPGSASGSVEMINILTSEMARAFSSVLTAAAGSSEDDGSVSFSCRGQGADCPI</sequence>
<reference evidence="3" key="1">
    <citation type="submission" date="2016-10" db="EMBL/GenBank/DDBJ databases">
        <authorList>
            <person name="Varghese N."/>
            <person name="Submissions S."/>
        </authorList>
    </citation>
    <scope>NUCLEOTIDE SEQUENCE [LARGE SCALE GENOMIC DNA]</scope>
    <source>
        <strain evidence="3">DSM 44675</strain>
    </source>
</reference>
<dbReference type="Proteomes" id="UP000198677">
    <property type="component" value="Unassembled WGS sequence"/>
</dbReference>
<evidence type="ECO:0000313" key="3">
    <source>
        <dbReference type="Proteomes" id="UP000198677"/>
    </source>
</evidence>
<dbReference type="EMBL" id="FOAW01000024">
    <property type="protein sequence ID" value="SEM15861.1"/>
    <property type="molecule type" value="Genomic_DNA"/>
</dbReference>
<gene>
    <name evidence="2" type="ORF">SAMN05444583_12459</name>
</gene>
<accession>A0A1H7W314</accession>
<evidence type="ECO:0000313" key="2">
    <source>
        <dbReference type="EMBL" id="SEM15861.1"/>
    </source>
</evidence>
<evidence type="ECO:0000256" key="1">
    <source>
        <dbReference type="SAM" id="MobiDB-lite"/>
    </source>
</evidence>
<keyword evidence="3" id="KW-1185">Reference proteome</keyword>
<proteinExistence type="predicted"/>
<name>A0A1H7W314_9NOCA</name>
<organism evidence="2 3">
    <name type="scientific">Rhodococcus maanshanensis</name>
    <dbReference type="NCBI Taxonomy" id="183556"/>
    <lineage>
        <taxon>Bacteria</taxon>
        <taxon>Bacillati</taxon>
        <taxon>Actinomycetota</taxon>
        <taxon>Actinomycetes</taxon>
        <taxon>Mycobacteriales</taxon>
        <taxon>Nocardiaceae</taxon>
        <taxon>Rhodococcus</taxon>
    </lineage>
</organism>